<dbReference type="Pfam" id="PF00106">
    <property type="entry name" value="adh_short"/>
    <property type="match status" value="1"/>
</dbReference>
<comment type="caution">
    <text evidence="5">The sequence shown here is derived from an EMBL/GenBank/DDBJ whole genome shotgun (WGS) entry which is preliminary data.</text>
</comment>
<dbReference type="InterPro" id="IPR057326">
    <property type="entry name" value="KR_dom"/>
</dbReference>
<dbReference type="AlphaFoldDB" id="A0A179V8I0"/>
<dbReference type="Gene3D" id="3.40.50.720">
    <property type="entry name" value="NAD(P)-binding Rossmann-like Domain"/>
    <property type="match status" value="1"/>
</dbReference>
<dbReference type="InterPro" id="IPR002347">
    <property type="entry name" value="SDR_fam"/>
</dbReference>
<evidence type="ECO:0000313" key="5">
    <source>
        <dbReference type="EMBL" id="OAT67275.1"/>
    </source>
</evidence>
<evidence type="ECO:0000256" key="1">
    <source>
        <dbReference type="ARBA" id="ARBA00006484"/>
    </source>
</evidence>
<name>A0A179V8I0_9MYCO</name>
<evidence type="ECO:0000259" key="4">
    <source>
        <dbReference type="SMART" id="SM00822"/>
    </source>
</evidence>
<dbReference type="GO" id="GO:0016491">
    <property type="term" value="F:oxidoreductase activity"/>
    <property type="evidence" value="ECO:0007669"/>
    <property type="project" value="UniProtKB-KW"/>
</dbReference>
<keyword evidence="2" id="KW-0560">Oxidoreductase</keyword>
<dbReference type="Proteomes" id="UP000186919">
    <property type="component" value="Unassembled WGS sequence"/>
</dbReference>
<comment type="similarity">
    <text evidence="1 3">Belongs to the short-chain dehydrogenases/reductases (SDR) family.</text>
</comment>
<dbReference type="PROSITE" id="PS00061">
    <property type="entry name" value="ADH_SHORT"/>
    <property type="match status" value="1"/>
</dbReference>
<sequence length="293" mass="30947">MGSTANSIAGKTVMITGGAGGIGIEVAHRLSALGANLVLTDLDEKKLAAVADELGRDRVLVAVADVCDLAAMENAVAQAVERFGGIDVVLANAGLLAFGSVLQIDPATFKKLIDVNVLGVFHTVRAALPSVIERQGYVLIVSSLAAYAAAPAVTAYNASKAAVEHFANALRLEVAHRGVDVGSAHMSWIDTSMVNDQKANLSAFSEMLRRLPPPLGTVTSVEACGKAFVKGIEKRRRRINCPNWVGVTRWLKPVLSTPLGEIPLRGMIPEILPRIDAEVSALQRAARDDADRV</sequence>
<evidence type="ECO:0000313" key="6">
    <source>
        <dbReference type="Proteomes" id="UP000186919"/>
    </source>
</evidence>
<reference evidence="5 6" key="1">
    <citation type="submission" date="2016-01" db="EMBL/GenBank/DDBJ databases">
        <title>Mycobacterium immunogenum strain CD11_6 genome sequencing and assembly.</title>
        <authorList>
            <person name="Kaur G."/>
            <person name="Nair G.R."/>
            <person name="Mayilraj S."/>
        </authorList>
    </citation>
    <scope>NUCLEOTIDE SEQUENCE [LARGE SCALE GENOMIC DNA]</scope>
    <source>
        <strain evidence="5 6">CD11-6</strain>
    </source>
</reference>
<dbReference type="PANTHER" id="PTHR44196">
    <property type="entry name" value="DEHYDROGENASE/REDUCTASE SDR FAMILY MEMBER 7B"/>
    <property type="match status" value="1"/>
</dbReference>
<dbReference type="SUPFAM" id="SSF51735">
    <property type="entry name" value="NAD(P)-binding Rossmann-fold domains"/>
    <property type="match status" value="1"/>
</dbReference>
<gene>
    <name evidence="5" type="ORF">AWB85_14100</name>
</gene>
<evidence type="ECO:0000256" key="3">
    <source>
        <dbReference type="RuleBase" id="RU000363"/>
    </source>
</evidence>
<dbReference type="PRINTS" id="PR00080">
    <property type="entry name" value="SDRFAMILY"/>
</dbReference>
<dbReference type="SMART" id="SM00822">
    <property type="entry name" value="PKS_KR"/>
    <property type="match status" value="1"/>
</dbReference>
<dbReference type="CDD" id="cd05233">
    <property type="entry name" value="SDR_c"/>
    <property type="match status" value="1"/>
</dbReference>
<dbReference type="PANTHER" id="PTHR44196:SF1">
    <property type="entry name" value="DEHYDROGENASE_REDUCTASE SDR FAMILY MEMBER 7B"/>
    <property type="match status" value="1"/>
</dbReference>
<dbReference type="GO" id="GO:0016020">
    <property type="term" value="C:membrane"/>
    <property type="evidence" value="ECO:0007669"/>
    <property type="project" value="TreeGrafter"/>
</dbReference>
<dbReference type="EMBL" id="LQYE01000030">
    <property type="protein sequence ID" value="OAT67275.1"/>
    <property type="molecule type" value="Genomic_DNA"/>
</dbReference>
<accession>A0A179V8I0</accession>
<proteinExistence type="inferred from homology"/>
<dbReference type="InterPro" id="IPR036291">
    <property type="entry name" value="NAD(P)-bd_dom_sf"/>
</dbReference>
<dbReference type="RefSeq" id="WP_064632514.1">
    <property type="nucleotide sequence ID" value="NZ_LQYE01000030.1"/>
</dbReference>
<organism evidence="5 6">
    <name type="scientific">Mycobacteroides immunogenum</name>
    <dbReference type="NCBI Taxonomy" id="83262"/>
    <lineage>
        <taxon>Bacteria</taxon>
        <taxon>Bacillati</taxon>
        <taxon>Actinomycetota</taxon>
        <taxon>Actinomycetes</taxon>
        <taxon>Mycobacteriales</taxon>
        <taxon>Mycobacteriaceae</taxon>
        <taxon>Mycobacteroides</taxon>
    </lineage>
</organism>
<dbReference type="InterPro" id="IPR020904">
    <property type="entry name" value="Sc_DH/Rdtase_CS"/>
</dbReference>
<dbReference type="PRINTS" id="PR00081">
    <property type="entry name" value="GDHRDH"/>
</dbReference>
<feature type="domain" description="Ketoreductase" evidence="4">
    <location>
        <begin position="11"/>
        <end position="191"/>
    </location>
</feature>
<dbReference type="NCBIfam" id="NF004526">
    <property type="entry name" value="PRK05872.1"/>
    <property type="match status" value="1"/>
</dbReference>
<protein>
    <submittedName>
        <fullName evidence="5">Short-chain dehydrogenase</fullName>
    </submittedName>
</protein>
<evidence type="ECO:0000256" key="2">
    <source>
        <dbReference type="ARBA" id="ARBA00023002"/>
    </source>
</evidence>